<organism evidence="1 2">
    <name type="scientific">Rhizobium leguminosarum</name>
    <dbReference type="NCBI Taxonomy" id="384"/>
    <lineage>
        <taxon>Bacteria</taxon>
        <taxon>Pseudomonadati</taxon>
        <taxon>Pseudomonadota</taxon>
        <taxon>Alphaproteobacteria</taxon>
        <taxon>Hyphomicrobiales</taxon>
        <taxon>Rhizobiaceae</taxon>
        <taxon>Rhizobium/Agrobacterium group</taxon>
        <taxon>Rhizobium</taxon>
    </lineage>
</organism>
<name>A0A444HKE1_RHILE</name>
<reference evidence="1 2" key="1">
    <citation type="submission" date="2019-01" db="EMBL/GenBank/DDBJ databases">
        <title>RHIZO-ID as a novel technology for direct rhizobia identification.</title>
        <authorList>
            <person name="De Meyer S.E."/>
        </authorList>
    </citation>
    <scope>NUCLEOTIDE SEQUENCE [LARGE SCALE GENOMIC DNA]</scope>
    <source>
        <strain evidence="1 2">WSM448</strain>
    </source>
</reference>
<dbReference type="EMBL" id="SBHX01000096">
    <property type="protein sequence ID" value="RWX22270.1"/>
    <property type="molecule type" value="Genomic_DNA"/>
</dbReference>
<sequence>MTDIRRRWQQSEDGAAKAAPFSLQVTAYSSKRVAAYSAARLYRLLRLGTARRFHCRLEKAKLRKHAGRPTAIPATH</sequence>
<dbReference type="Proteomes" id="UP000283817">
    <property type="component" value="Unassembled WGS sequence"/>
</dbReference>
<dbReference type="RefSeq" id="WP_128404178.1">
    <property type="nucleotide sequence ID" value="NZ_SILY01000001.1"/>
</dbReference>
<accession>A0A444HKE1</accession>
<dbReference type="AlphaFoldDB" id="A0A444HKE1"/>
<proteinExistence type="predicted"/>
<protein>
    <submittedName>
        <fullName evidence="1">Uncharacterized protein</fullName>
    </submittedName>
</protein>
<gene>
    <name evidence="1" type="ORF">EHI47_33980</name>
</gene>
<evidence type="ECO:0000313" key="2">
    <source>
        <dbReference type="Proteomes" id="UP000283817"/>
    </source>
</evidence>
<evidence type="ECO:0000313" key="1">
    <source>
        <dbReference type="EMBL" id="RWX22270.1"/>
    </source>
</evidence>
<comment type="caution">
    <text evidence="1">The sequence shown here is derived from an EMBL/GenBank/DDBJ whole genome shotgun (WGS) entry which is preliminary data.</text>
</comment>